<sequence length="161" mass="18246">MQRSTGSTKERSAFFVNITLNPVPWVAWTRRTSLSEVRATPPAENEGVWDGRLASTSNWHGVWEVTAATLDDVCEQLAGALRTELAEKWIPLLPRDAFRALLRERRNAPGIVGSPRIADLLCRIEDVSEADRKELISLFERRGREGDQTLGELAEWMRRAF</sequence>
<name>A0A841BMF1_9ACTN</name>
<accession>A0A841BMF1</accession>
<reference evidence="1 2" key="1">
    <citation type="submission" date="2020-08" db="EMBL/GenBank/DDBJ databases">
        <title>Sequencing the genomes of 1000 actinobacteria strains.</title>
        <authorList>
            <person name="Klenk H.-P."/>
        </authorList>
    </citation>
    <scope>NUCLEOTIDE SEQUENCE [LARGE SCALE GENOMIC DNA]</scope>
    <source>
        <strain evidence="1 2">DSM 45362</strain>
    </source>
</reference>
<keyword evidence="2" id="KW-1185">Reference proteome</keyword>
<proteinExistence type="predicted"/>
<gene>
    <name evidence="1" type="ORF">F4553_001927</name>
</gene>
<evidence type="ECO:0000313" key="1">
    <source>
        <dbReference type="EMBL" id="MBB5868548.1"/>
    </source>
</evidence>
<dbReference type="EMBL" id="JACHMN010000002">
    <property type="protein sequence ID" value="MBB5868548.1"/>
    <property type="molecule type" value="Genomic_DNA"/>
</dbReference>
<comment type="caution">
    <text evidence="1">The sequence shown here is derived from an EMBL/GenBank/DDBJ whole genome shotgun (WGS) entry which is preliminary data.</text>
</comment>
<dbReference type="Proteomes" id="UP000587527">
    <property type="component" value="Unassembled WGS sequence"/>
</dbReference>
<evidence type="ECO:0000313" key="2">
    <source>
        <dbReference type="Proteomes" id="UP000587527"/>
    </source>
</evidence>
<dbReference type="RefSeq" id="WP_184834579.1">
    <property type="nucleotide sequence ID" value="NZ_JACHMN010000002.1"/>
</dbReference>
<dbReference type="AlphaFoldDB" id="A0A841BMF1"/>
<organism evidence="1 2">
    <name type="scientific">Allocatelliglobosispora scoriae</name>
    <dbReference type="NCBI Taxonomy" id="643052"/>
    <lineage>
        <taxon>Bacteria</taxon>
        <taxon>Bacillati</taxon>
        <taxon>Actinomycetota</taxon>
        <taxon>Actinomycetes</taxon>
        <taxon>Micromonosporales</taxon>
        <taxon>Micromonosporaceae</taxon>
        <taxon>Allocatelliglobosispora</taxon>
    </lineage>
</organism>
<protein>
    <submittedName>
        <fullName evidence="1">Uncharacterized protein</fullName>
    </submittedName>
</protein>